<organism evidence="2 3">
    <name type="scientific">Parafannyhessea umbonata</name>
    <dbReference type="NCBI Taxonomy" id="604330"/>
    <lineage>
        <taxon>Bacteria</taxon>
        <taxon>Bacillati</taxon>
        <taxon>Actinomycetota</taxon>
        <taxon>Coriobacteriia</taxon>
        <taxon>Coriobacteriales</taxon>
        <taxon>Atopobiaceae</taxon>
        <taxon>Parafannyhessea</taxon>
    </lineage>
</organism>
<evidence type="ECO:0000313" key="3">
    <source>
        <dbReference type="Proteomes" id="UP000434342"/>
    </source>
</evidence>
<comment type="caution">
    <text evidence="2">The sequence shown here is derived from an EMBL/GenBank/DDBJ whole genome shotgun (WGS) entry which is preliminary data.</text>
</comment>
<dbReference type="InterPro" id="IPR019277">
    <property type="entry name" value="DUF2304"/>
</dbReference>
<feature type="transmembrane region" description="Helical" evidence="1">
    <location>
        <begin position="6"/>
        <end position="24"/>
    </location>
</feature>
<accession>A0A6N7X5L4</accession>
<dbReference type="Pfam" id="PF10066">
    <property type="entry name" value="DUF2304"/>
    <property type="match status" value="1"/>
</dbReference>
<feature type="transmembrane region" description="Helical" evidence="1">
    <location>
        <begin position="63"/>
        <end position="83"/>
    </location>
</feature>
<protein>
    <submittedName>
        <fullName evidence="2">DUF2304 domain-containing protein</fullName>
    </submittedName>
</protein>
<dbReference type="AlphaFoldDB" id="A0A6N7X5L4"/>
<dbReference type="EMBL" id="VUND01000001">
    <property type="protein sequence ID" value="MST59776.1"/>
    <property type="molecule type" value="Genomic_DNA"/>
</dbReference>
<feature type="transmembrane region" description="Helical" evidence="1">
    <location>
        <begin position="36"/>
        <end position="57"/>
    </location>
</feature>
<name>A0A6N7X5L4_9ACTN</name>
<keyword evidence="1" id="KW-1133">Transmembrane helix</keyword>
<gene>
    <name evidence="2" type="ORF">FYJ69_02455</name>
</gene>
<reference evidence="2 3" key="1">
    <citation type="submission" date="2019-08" db="EMBL/GenBank/DDBJ databases">
        <title>In-depth cultivation of the pig gut microbiome towards novel bacterial diversity and tailored functional studies.</title>
        <authorList>
            <person name="Wylensek D."/>
            <person name="Hitch T.C.A."/>
            <person name="Clavel T."/>
        </authorList>
    </citation>
    <scope>NUCLEOTIDE SEQUENCE [LARGE SCALE GENOMIC DNA]</scope>
    <source>
        <strain evidence="2 3">WB01_CNA04</strain>
    </source>
</reference>
<evidence type="ECO:0000313" key="2">
    <source>
        <dbReference type="EMBL" id="MST59776.1"/>
    </source>
</evidence>
<proteinExistence type="predicted"/>
<keyword evidence="1" id="KW-0472">Membrane</keyword>
<sequence>MALQQRILILFGAVLAFAIVCRRIQKDKILVEDSIYWVVLSLLLVVVAAFPDIAIWMAGLLGFISPINFVYLLIIALLLIKVFSNSAEISMLKSKVNDLAQEIALREELGTKDTHHHGDSSATDTHH</sequence>
<dbReference type="RefSeq" id="WP_326831895.1">
    <property type="nucleotide sequence ID" value="NZ_VUND01000001.1"/>
</dbReference>
<dbReference type="Proteomes" id="UP000434342">
    <property type="component" value="Unassembled WGS sequence"/>
</dbReference>
<evidence type="ECO:0000256" key="1">
    <source>
        <dbReference type="SAM" id="Phobius"/>
    </source>
</evidence>
<keyword evidence="1" id="KW-0812">Transmembrane</keyword>